<evidence type="ECO:0000259" key="1">
    <source>
        <dbReference type="Pfam" id="PF13581"/>
    </source>
</evidence>
<dbReference type="Gene3D" id="3.30.565.10">
    <property type="entry name" value="Histidine kinase-like ATPase, C-terminal domain"/>
    <property type="match status" value="1"/>
</dbReference>
<dbReference type="AlphaFoldDB" id="A0AA35WIF1"/>
<dbReference type="CDD" id="cd16936">
    <property type="entry name" value="HATPase_RsbW-like"/>
    <property type="match status" value="1"/>
</dbReference>
<keyword evidence="3" id="KW-1185">Reference proteome</keyword>
<dbReference type="InterPro" id="IPR003594">
    <property type="entry name" value="HATPase_dom"/>
</dbReference>
<dbReference type="EMBL" id="CASHTH010001969">
    <property type="protein sequence ID" value="CAI8022643.1"/>
    <property type="molecule type" value="Genomic_DNA"/>
</dbReference>
<reference evidence="2" key="1">
    <citation type="submission" date="2023-03" db="EMBL/GenBank/DDBJ databases">
        <authorList>
            <person name="Steffen K."/>
            <person name="Cardenas P."/>
        </authorList>
    </citation>
    <scope>NUCLEOTIDE SEQUENCE</scope>
</reference>
<evidence type="ECO:0000313" key="2">
    <source>
        <dbReference type="EMBL" id="CAI8022643.1"/>
    </source>
</evidence>
<comment type="caution">
    <text evidence="2">The sequence shown here is derived from an EMBL/GenBank/DDBJ whole genome shotgun (WGS) entry which is preliminary data.</text>
</comment>
<accession>A0AA35WIF1</accession>
<protein>
    <recommendedName>
        <fullName evidence="1">Histidine kinase/HSP90-like ATPase domain-containing protein</fullName>
    </recommendedName>
</protein>
<dbReference type="SUPFAM" id="SSF55874">
    <property type="entry name" value="ATPase domain of HSP90 chaperone/DNA topoisomerase II/histidine kinase"/>
    <property type="match status" value="1"/>
</dbReference>
<gene>
    <name evidence="2" type="ORF">GBAR_LOCUS13287</name>
</gene>
<dbReference type="Pfam" id="PF13581">
    <property type="entry name" value="HATPase_c_2"/>
    <property type="match status" value="1"/>
</dbReference>
<proteinExistence type="predicted"/>
<dbReference type="Proteomes" id="UP001174909">
    <property type="component" value="Unassembled WGS sequence"/>
</dbReference>
<name>A0AA35WIF1_GEOBA</name>
<organism evidence="2 3">
    <name type="scientific">Geodia barretti</name>
    <name type="common">Barrett's horny sponge</name>
    <dbReference type="NCBI Taxonomy" id="519541"/>
    <lineage>
        <taxon>Eukaryota</taxon>
        <taxon>Metazoa</taxon>
        <taxon>Porifera</taxon>
        <taxon>Demospongiae</taxon>
        <taxon>Heteroscleromorpha</taxon>
        <taxon>Tetractinellida</taxon>
        <taxon>Astrophorina</taxon>
        <taxon>Geodiidae</taxon>
        <taxon>Geodia</taxon>
    </lineage>
</organism>
<feature type="domain" description="Histidine kinase/HSP90-like ATPase" evidence="1">
    <location>
        <begin position="3"/>
        <end position="65"/>
    </location>
</feature>
<sequence>MFIGQLAQQLGFCRTRIYDIELIIDEVCSNAIEHGSETPDSGIDLTLMFDSNKLEIHVRDKGKSVRKNWLATGRLDEVSQKMTLTVNVDTASFSRKSSQTPSKY</sequence>
<evidence type="ECO:0000313" key="3">
    <source>
        <dbReference type="Proteomes" id="UP001174909"/>
    </source>
</evidence>
<dbReference type="InterPro" id="IPR036890">
    <property type="entry name" value="HATPase_C_sf"/>
</dbReference>